<dbReference type="EMBL" id="JADBJN010000002">
    <property type="protein sequence ID" value="KAG5675569.1"/>
    <property type="molecule type" value="Genomic_DNA"/>
</dbReference>
<accession>A0A9J6C018</accession>
<dbReference type="Pfam" id="PF22873">
    <property type="entry name" value="OAF_C"/>
    <property type="match status" value="1"/>
</dbReference>
<comment type="caution">
    <text evidence="4">The sequence shown here is derived from an EMBL/GenBank/DDBJ whole genome shotgun (WGS) entry which is preliminary data.</text>
</comment>
<evidence type="ECO:0000313" key="5">
    <source>
        <dbReference type="Proteomes" id="UP001107558"/>
    </source>
</evidence>
<dbReference type="InterPro" id="IPR053894">
    <property type="entry name" value="OAF_N"/>
</dbReference>
<proteinExistence type="inferred from homology"/>
<gene>
    <name evidence="4" type="ORF">PVAND_005463</name>
</gene>
<evidence type="ECO:0000256" key="1">
    <source>
        <dbReference type="ARBA" id="ARBA00005786"/>
    </source>
</evidence>
<feature type="domain" description="Out at first protein BRICHOS-like" evidence="2">
    <location>
        <begin position="60"/>
        <end position="162"/>
    </location>
</feature>
<dbReference type="AlphaFoldDB" id="A0A9J6C018"/>
<sequence length="264" mass="30287">MVEIEISIIFFLLHPQPHKKVGNDGFTTTDMLLDFKLCGIIIFLNRAFLSKFFYIYSRYIQEAQILKALVLGEEERGQSQYQVMCFVTKFQKGDFISSDAMAKLRQKNPSTIRTPEEDRGRENFTMTGWVNLERSSPISRHLSICSEAKDSTYVRDADLKSWAELPGSSMSILESSVTSFPNAQQHKVISRCNEVSSVWAPCVCSLELCIGWYPCGLKYCKGKNDNSISSNQINSSYRCGIKTCRKCNNFSYYVRQKQQCLWDE</sequence>
<protein>
    <recommendedName>
        <fullName evidence="6">Out at first protein</fullName>
    </recommendedName>
</protein>
<dbReference type="Proteomes" id="UP001107558">
    <property type="component" value="Chromosome 2"/>
</dbReference>
<evidence type="ECO:0000259" key="3">
    <source>
        <dbReference type="Pfam" id="PF22873"/>
    </source>
</evidence>
<dbReference type="PANTHER" id="PTHR13423:SF2">
    <property type="entry name" value="OUT AT FIRST PROTEIN HOMOLOG"/>
    <property type="match status" value="1"/>
</dbReference>
<feature type="domain" description="Out at first C-terminal" evidence="3">
    <location>
        <begin position="191"/>
        <end position="264"/>
    </location>
</feature>
<dbReference type="Pfam" id="PF14941">
    <property type="entry name" value="OAF_N"/>
    <property type="match status" value="1"/>
</dbReference>
<dbReference type="InterPro" id="IPR053897">
    <property type="entry name" value="Oaf_C"/>
</dbReference>
<evidence type="ECO:0000313" key="4">
    <source>
        <dbReference type="EMBL" id="KAG5675569.1"/>
    </source>
</evidence>
<reference evidence="4" key="1">
    <citation type="submission" date="2021-03" db="EMBL/GenBank/DDBJ databases">
        <title>Chromosome level genome of the anhydrobiotic midge Polypedilum vanderplanki.</title>
        <authorList>
            <person name="Yoshida Y."/>
            <person name="Kikawada T."/>
            <person name="Gusev O."/>
        </authorList>
    </citation>
    <scope>NUCLEOTIDE SEQUENCE</scope>
    <source>
        <strain evidence="4">NIAS01</strain>
        <tissue evidence="4">Whole body or cell culture</tissue>
    </source>
</reference>
<evidence type="ECO:0008006" key="6">
    <source>
        <dbReference type="Google" id="ProtNLM"/>
    </source>
</evidence>
<evidence type="ECO:0000259" key="2">
    <source>
        <dbReference type="Pfam" id="PF14941"/>
    </source>
</evidence>
<keyword evidence="5" id="KW-1185">Reference proteome</keyword>
<organism evidence="4 5">
    <name type="scientific">Polypedilum vanderplanki</name>
    <name type="common">Sleeping chironomid midge</name>
    <dbReference type="NCBI Taxonomy" id="319348"/>
    <lineage>
        <taxon>Eukaryota</taxon>
        <taxon>Metazoa</taxon>
        <taxon>Ecdysozoa</taxon>
        <taxon>Arthropoda</taxon>
        <taxon>Hexapoda</taxon>
        <taxon>Insecta</taxon>
        <taxon>Pterygota</taxon>
        <taxon>Neoptera</taxon>
        <taxon>Endopterygota</taxon>
        <taxon>Diptera</taxon>
        <taxon>Nematocera</taxon>
        <taxon>Chironomoidea</taxon>
        <taxon>Chironomidae</taxon>
        <taxon>Chironominae</taxon>
        <taxon>Polypedilum</taxon>
        <taxon>Polypedilum</taxon>
    </lineage>
</organism>
<dbReference type="InterPro" id="IPR026315">
    <property type="entry name" value="Oaf"/>
</dbReference>
<dbReference type="PANTHER" id="PTHR13423">
    <property type="entry name" value="OUT AT FIRST"/>
    <property type="match status" value="1"/>
</dbReference>
<comment type="similarity">
    <text evidence="1">Belongs to the OAF family.</text>
</comment>
<dbReference type="OrthoDB" id="5947176at2759"/>
<name>A0A9J6C018_POLVA</name>